<dbReference type="AlphaFoldDB" id="A0A0D2P6F7"/>
<evidence type="ECO:0000313" key="3">
    <source>
        <dbReference type="Proteomes" id="UP000054270"/>
    </source>
</evidence>
<sequence>MAEVAPAPRAVLTKRRAPSLSLSLAALAPKRPAAALAPPSAPPGPRPRRITRRPLAALGRRTAGSPPPPCTPVSVSDDEDDDDDTLVSGDADEPPFALPKAGALALVAEEAAVPEPATATTQPPPPVSRKIIARIADVPPLSPASPSRLAPVRTPDAEDDDAYGASTWRAEFPYVIEVEPRAIAYHTALEPPPWYARRRAAFGGGASAA</sequence>
<gene>
    <name evidence="2" type="ORF">HYPSUDRAFT_65695</name>
</gene>
<evidence type="ECO:0000313" key="2">
    <source>
        <dbReference type="EMBL" id="KJA24191.1"/>
    </source>
</evidence>
<dbReference type="Proteomes" id="UP000054270">
    <property type="component" value="Unassembled WGS sequence"/>
</dbReference>
<feature type="compositionally biased region" description="Low complexity" evidence="1">
    <location>
        <begin position="144"/>
        <end position="153"/>
    </location>
</feature>
<evidence type="ECO:0000256" key="1">
    <source>
        <dbReference type="SAM" id="MobiDB-lite"/>
    </source>
</evidence>
<dbReference type="EMBL" id="KN817538">
    <property type="protein sequence ID" value="KJA24191.1"/>
    <property type="molecule type" value="Genomic_DNA"/>
</dbReference>
<feature type="compositionally biased region" description="Low complexity" evidence="1">
    <location>
        <begin position="29"/>
        <end position="38"/>
    </location>
</feature>
<feature type="region of interest" description="Disordered" evidence="1">
    <location>
        <begin position="138"/>
        <end position="161"/>
    </location>
</feature>
<feature type="compositionally biased region" description="Acidic residues" evidence="1">
    <location>
        <begin position="76"/>
        <end position="93"/>
    </location>
</feature>
<protein>
    <submittedName>
        <fullName evidence="2">Uncharacterized protein</fullName>
    </submittedName>
</protein>
<accession>A0A0D2P6F7</accession>
<organism evidence="2 3">
    <name type="scientific">Hypholoma sublateritium (strain FD-334 SS-4)</name>
    <dbReference type="NCBI Taxonomy" id="945553"/>
    <lineage>
        <taxon>Eukaryota</taxon>
        <taxon>Fungi</taxon>
        <taxon>Dikarya</taxon>
        <taxon>Basidiomycota</taxon>
        <taxon>Agaricomycotina</taxon>
        <taxon>Agaricomycetes</taxon>
        <taxon>Agaricomycetidae</taxon>
        <taxon>Agaricales</taxon>
        <taxon>Agaricineae</taxon>
        <taxon>Strophariaceae</taxon>
        <taxon>Hypholoma</taxon>
    </lineage>
</organism>
<feature type="region of interest" description="Disordered" evidence="1">
    <location>
        <begin position="29"/>
        <end position="96"/>
    </location>
</feature>
<name>A0A0D2P6F7_HYPSF</name>
<proteinExistence type="predicted"/>
<keyword evidence="3" id="KW-1185">Reference proteome</keyword>
<reference evidence="3" key="1">
    <citation type="submission" date="2014-04" db="EMBL/GenBank/DDBJ databases">
        <title>Evolutionary Origins and Diversification of the Mycorrhizal Mutualists.</title>
        <authorList>
            <consortium name="DOE Joint Genome Institute"/>
            <consortium name="Mycorrhizal Genomics Consortium"/>
            <person name="Kohler A."/>
            <person name="Kuo A."/>
            <person name="Nagy L.G."/>
            <person name="Floudas D."/>
            <person name="Copeland A."/>
            <person name="Barry K.W."/>
            <person name="Cichocki N."/>
            <person name="Veneault-Fourrey C."/>
            <person name="LaButti K."/>
            <person name="Lindquist E.A."/>
            <person name="Lipzen A."/>
            <person name="Lundell T."/>
            <person name="Morin E."/>
            <person name="Murat C."/>
            <person name="Riley R."/>
            <person name="Ohm R."/>
            <person name="Sun H."/>
            <person name="Tunlid A."/>
            <person name="Henrissat B."/>
            <person name="Grigoriev I.V."/>
            <person name="Hibbett D.S."/>
            <person name="Martin F."/>
        </authorList>
    </citation>
    <scope>NUCLEOTIDE SEQUENCE [LARGE SCALE GENOMIC DNA]</scope>
    <source>
        <strain evidence="3">FD-334 SS-4</strain>
    </source>
</reference>